<organism evidence="1 2">
    <name type="scientific">Alicyclobacillus dauci</name>
    <dbReference type="NCBI Taxonomy" id="1475485"/>
    <lineage>
        <taxon>Bacteria</taxon>
        <taxon>Bacillati</taxon>
        <taxon>Bacillota</taxon>
        <taxon>Bacilli</taxon>
        <taxon>Bacillales</taxon>
        <taxon>Alicyclobacillaceae</taxon>
        <taxon>Alicyclobacillus</taxon>
    </lineage>
</organism>
<evidence type="ECO:0000313" key="1">
    <source>
        <dbReference type="EMBL" id="WAH38134.1"/>
    </source>
</evidence>
<evidence type="ECO:0008006" key="3">
    <source>
        <dbReference type="Google" id="ProtNLM"/>
    </source>
</evidence>
<sequence>MRTGHNEPGHWLADLADVVIQEHDVETAWIAGGEDSMAFQREGIDAIGIGQKPTLPESVQIHSPMDSLENLHFAPVAMAYSIFFEIIERLIQKTCVLL</sequence>
<evidence type="ECO:0000313" key="2">
    <source>
        <dbReference type="Proteomes" id="UP001164803"/>
    </source>
</evidence>
<dbReference type="Gene3D" id="3.40.630.10">
    <property type="entry name" value="Zn peptidases"/>
    <property type="match status" value="1"/>
</dbReference>
<dbReference type="EMBL" id="CP104064">
    <property type="protein sequence ID" value="WAH38134.1"/>
    <property type="molecule type" value="Genomic_DNA"/>
</dbReference>
<accession>A0ABY6Z5H9</accession>
<keyword evidence="2" id="KW-1185">Reference proteome</keyword>
<reference evidence="1" key="1">
    <citation type="submission" date="2022-08" db="EMBL/GenBank/DDBJ databases">
        <title>Alicyclobacillus dauci DSM2870, complete genome.</title>
        <authorList>
            <person name="Wang Q."/>
            <person name="Cai R."/>
            <person name="Wang Z."/>
        </authorList>
    </citation>
    <scope>NUCLEOTIDE SEQUENCE</scope>
    <source>
        <strain evidence="1">DSM 28700</strain>
    </source>
</reference>
<proteinExistence type="predicted"/>
<gene>
    <name evidence="1" type="ORF">NZD86_06505</name>
</gene>
<dbReference type="SUPFAM" id="SSF53187">
    <property type="entry name" value="Zn-dependent exopeptidases"/>
    <property type="match status" value="1"/>
</dbReference>
<dbReference type="Proteomes" id="UP001164803">
    <property type="component" value="Chromosome"/>
</dbReference>
<name>A0ABY6Z5H9_9BACL</name>
<protein>
    <recommendedName>
        <fullName evidence="3">M42 glutamyl aminopeptidase</fullName>
    </recommendedName>
</protein>